<comment type="caution">
    <text evidence="2">The sequence shown here is derived from an EMBL/GenBank/DDBJ whole genome shotgun (WGS) entry which is preliminary data.</text>
</comment>
<dbReference type="Proteomes" id="UP000765509">
    <property type="component" value="Unassembled WGS sequence"/>
</dbReference>
<feature type="compositionally biased region" description="Polar residues" evidence="1">
    <location>
        <begin position="31"/>
        <end position="40"/>
    </location>
</feature>
<dbReference type="EMBL" id="AVOT02013343">
    <property type="protein sequence ID" value="MBW0495897.1"/>
    <property type="molecule type" value="Genomic_DNA"/>
</dbReference>
<evidence type="ECO:0000313" key="3">
    <source>
        <dbReference type="Proteomes" id="UP000765509"/>
    </source>
</evidence>
<proteinExistence type="predicted"/>
<accession>A0A9Q3H953</accession>
<reference evidence="2" key="1">
    <citation type="submission" date="2021-03" db="EMBL/GenBank/DDBJ databases">
        <title>Draft genome sequence of rust myrtle Austropuccinia psidii MF-1, a brazilian biotype.</title>
        <authorList>
            <person name="Quecine M.C."/>
            <person name="Pachon D.M.R."/>
            <person name="Bonatelli M.L."/>
            <person name="Correr F.H."/>
            <person name="Franceschini L.M."/>
            <person name="Leite T.F."/>
            <person name="Margarido G.R.A."/>
            <person name="Almeida C.A."/>
            <person name="Ferrarezi J.A."/>
            <person name="Labate C.A."/>
        </authorList>
    </citation>
    <scope>NUCLEOTIDE SEQUENCE</scope>
    <source>
        <strain evidence="2">MF-1</strain>
    </source>
</reference>
<gene>
    <name evidence="2" type="ORF">O181_035612</name>
</gene>
<evidence type="ECO:0000256" key="1">
    <source>
        <dbReference type="SAM" id="MobiDB-lite"/>
    </source>
</evidence>
<evidence type="ECO:0000313" key="2">
    <source>
        <dbReference type="EMBL" id="MBW0495897.1"/>
    </source>
</evidence>
<keyword evidence="3" id="KW-1185">Reference proteome</keyword>
<sequence>MCCGPYTTVHGPWDTLGPFWPKSNEAKRGQTFGSQTTSGPTWPYFGPSISKDKKDQNPELARPLGPKPQVGLPGLILAHQSQRKKRTKTLKWPYFALVLANTRGHQTPFPRPFPQYKGRPFPIIGTQGCRNLGWGIYGIIYH</sequence>
<protein>
    <submittedName>
        <fullName evidence="2">Uncharacterized protein</fullName>
    </submittedName>
</protein>
<dbReference type="AlphaFoldDB" id="A0A9Q3H953"/>
<name>A0A9Q3H953_9BASI</name>
<feature type="region of interest" description="Disordered" evidence="1">
    <location>
        <begin position="22"/>
        <end position="72"/>
    </location>
</feature>
<organism evidence="2 3">
    <name type="scientific">Austropuccinia psidii MF-1</name>
    <dbReference type="NCBI Taxonomy" id="1389203"/>
    <lineage>
        <taxon>Eukaryota</taxon>
        <taxon>Fungi</taxon>
        <taxon>Dikarya</taxon>
        <taxon>Basidiomycota</taxon>
        <taxon>Pucciniomycotina</taxon>
        <taxon>Pucciniomycetes</taxon>
        <taxon>Pucciniales</taxon>
        <taxon>Sphaerophragmiaceae</taxon>
        <taxon>Austropuccinia</taxon>
    </lineage>
</organism>